<dbReference type="PIRSF" id="PIRSF001357">
    <property type="entry name" value="DeoC"/>
    <property type="match status" value="1"/>
</dbReference>
<dbReference type="InterPro" id="IPR002915">
    <property type="entry name" value="DeoC/FbaB/LacD_aldolase"/>
</dbReference>
<dbReference type="Proteomes" id="UP000501060">
    <property type="component" value="Chromosome"/>
</dbReference>
<dbReference type="InterPro" id="IPR011343">
    <property type="entry name" value="DeoC"/>
</dbReference>
<dbReference type="FunFam" id="3.20.20.70:FF:000044">
    <property type="entry name" value="Deoxyribose-phosphate aldolase"/>
    <property type="match status" value="1"/>
</dbReference>
<dbReference type="GO" id="GO:0016052">
    <property type="term" value="P:carbohydrate catabolic process"/>
    <property type="evidence" value="ECO:0007669"/>
    <property type="project" value="TreeGrafter"/>
</dbReference>
<protein>
    <recommendedName>
        <fullName evidence="7">Deoxyribose-phosphate aldolase</fullName>
        <shortName evidence="7">DERA</shortName>
        <ecNumber evidence="7">4.1.2.4</ecNumber>
    </recommendedName>
    <alternativeName>
        <fullName evidence="7">2-deoxy-D-ribose 5-phosphate aldolase</fullName>
    </alternativeName>
    <alternativeName>
        <fullName evidence="7">Phosphodeoxyriboaldolase</fullName>
        <shortName evidence="7">Deoxyriboaldolase</shortName>
    </alternativeName>
</protein>
<dbReference type="EC" id="4.1.2.4" evidence="7"/>
<evidence type="ECO:0000256" key="6">
    <source>
        <dbReference type="ARBA" id="ARBA00056337"/>
    </source>
</evidence>
<dbReference type="EMBL" id="CP051481">
    <property type="protein sequence ID" value="QJG67008.1"/>
    <property type="molecule type" value="Genomic_DNA"/>
</dbReference>
<dbReference type="HAMAP" id="MF_00114">
    <property type="entry name" value="DeoC_type1"/>
    <property type="match status" value="1"/>
</dbReference>
<evidence type="ECO:0000256" key="1">
    <source>
        <dbReference type="ARBA" id="ARBA00010936"/>
    </source>
</evidence>
<keyword evidence="4 7" id="KW-0704">Schiff base</keyword>
<dbReference type="SUPFAM" id="SSF51569">
    <property type="entry name" value="Aldolase"/>
    <property type="match status" value="1"/>
</dbReference>
<name>A0A858U8D0_9MOLU</name>
<keyword evidence="3 7" id="KW-0456">Lyase</keyword>
<dbReference type="RefSeq" id="WP_169605059.1">
    <property type="nucleotide sequence ID" value="NZ_CP051481.1"/>
</dbReference>
<proteinExistence type="inferred from homology"/>
<dbReference type="GO" id="GO:0004139">
    <property type="term" value="F:deoxyribose-phosphate aldolase activity"/>
    <property type="evidence" value="ECO:0007669"/>
    <property type="project" value="UniProtKB-UniRule"/>
</dbReference>
<comment type="pathway">
    <text evidence="7">Carbohydrate degradation; 2-deoxy-D-ribose 1-phosphate degradation; D-glyceraldehyde 3-phosphate and acetaldehyde from 2-deoxy-alpha-D-ribose 1-phosphate: step 2/2.</text>
</comment>
<dbReference type="InterPro" id="IPR028581">
    <property type="entry name" value="DeoC_typeI"/>
</dbReference>
<evidence type="ECO:0000256" key="2">
    <source>
        <dbReference type="ARBA" id="ARBA00022490"/>
    </source>
</evidence>
<comment type="subcellular location">
    <subcellularLocation>
        <location evidence="7">Cytoplasm</location>
    </subcellularLocation>
</comment>
<evidence type="ECO:0000256" key="4">
    <source>
        <dbReference type="ARBA" id="ARBA00023270"/>
    </source>
</evidence>
<feature type="active site" description="Proton donor/acceptor" evidence="7">
    <location>
        <position position="89"/>
    </location>
</feature>
<evidence type="ECO:0000256" key="5">
    <source>
        <dbReference type="ARBA" id="ARBA00048791"/>
    </source>
</evidence>
<comment type="similarity">
    <text evidence="1 7">Belongs to the DeoC/FbaB aldolase family. DeoC type 1 subfamily.</text>
</comment>
<dbReference type="UniPathway" id="UPA00002">
    <property type="reaction ID" value="UER00468"/>
</dbReference>
<dbReference type="GO" id="GO:0009264">
    <property type="term" value="P:deoxyribonucleotide catabolic process"/>
    <property type="evidence" value="ECO:0007669"/>
    <property type="project" value="UniProtKB-UniRule"/>
</dbReference>
<accession>A0A858U8D0</accession>
<feature type="active site" description="Proton donor/acceptor" evidence="7">
    <location>
        <position position="180"/>
    </location>
</feature>
<dbReference type="InterPro" id="IPR013785">
    <property type="entry name" value="Aldolase_TIM"/>
</dbReference>
<organism evidence="8 9">
    <name type="scientific">Mycoplasma phocoenae</name>
    <dbReference type="NCBI Taxonomy" id="754517"/>
    <lineage>
        <taxon>Bacteria</taxon>
        <taxon>Bacillati</taxon>
        <taxon>Mycoplasmatota</taxon>
        <taxon>Mollicutes</taxon>
        <taxon>Mycoplasmataceae</taxon>
        <taxon>Mycoplasma</taxon>
    </lineage>
</organism>
<comment type="function">
    <text evidence="6 7">Catalyzes a reversible aldol reaction between acetaldehyde and D-glyceraldehyde 3-phosphate to generate 2-deoxy-D-ribose 5-phosphate.</text>
</comment>
<dbReference type="GO" id="GO:0006018">
    <property type="term" value="P:2-deoxyribose 1-phosphate catabolic process"/>
    <property type="evidence" value="ECO:0007669"/>
    <property type="project" value="UniProtKB-UniRule"/>
</dbReference>
<dbReference type="KEGG" id="mphe:HGG69_01575"/>
<evidence type="ECO:0000256" key="7">
    <source>
        <dbReference type="HAMAP-Rule" id="MF_00114"/>
    </source>
</evidence>
<sequence length="222" mass="24797">MQYNRMVDHTLLKPEATQKDIDNLIKEAKEYNFKSVCINPSWIKHAVEKLKNTDTIVCTVVGFPLGSMSTQAKVFETKLAISHGAEEVDMVINIGRFKDGQYDYVLNEIKALKSECGKKVLKVIIETALLTNWEIEKATEIVMQSGADFIKTSTGFSYRGASFEDIEIMKKVAGDKLLIKAAGGIKSYADMEKMAKLGANRFGMSKSVQIFSNPTEKTESNY</sequence>
<dbReference type="CDD" id="cd00959">
    <property type="entry name" value="DeoC"/>
    <property type="match status" value="1"/>
</dbReference>
<dbReference type="NCBIfam" id="TIGR00126">
    <property type="entry name" value="deoC"/>
    <property type="match status" value="1"/>
</dbReference>
<evidence type="ECO:0000313" key="8">
    <source>
        <dbReference type="EMBL" id="QJG67008.1"/>
    </source>
</evidence>
<dbReference type="PANTHER" id="PTHR10889:SF1">
    <property type="entry name" value="DEOXYRIBOSE-PHOSPHATE ALDOLASE"/>
    <property type="match status" value="1"/>
</dbReference>
<dbReference type="Gene3D" id="3.20.20.70">
    <property type="entry name" value="Aldolase class I"/>
    <property type="match status" value="1"/>
</dbReference>
<dbReference type="SMART" id="SM01133">
    <property type="entry name" value="DeoC"/>
    <property type="match status" value="1"/>
</dbReference>
<comment type="catalytic activity">
    <reaction evidence="5 7">
        <text>2-deoxy-D-ribose 5-phosphate = D-glyceraldehyde 3-phosphate + acetaldehyde</text>
        <dbReference type="Rhea" id="RHEA:12821"/>
        <dbReference type="ChEBI" id="CHEBI:15343"/>
        <dbReference type="ChEBI" id="CHEBI:59776"/>
        <dbReference type="ChEBI" id="CHEBI:62877"/>
        <dbReference type="EC" id="4.1.2.4"/>
    </reaction>
</comment>
<evidence type="ECO:0000256" key="3">
    <source>
        <dbReference type="ARBA" id="ARBA00023239"/>
    </source>
</evidence>
<feature type="active site" description="Schiff-base intermediate with acetaldehyde" evidence="7">
    <location>
        <position position="151"/>
    </location>
</feature>
<keyword evidence="9" id="KW-1185">Reference proteome</keyword>
<evidence type="ECO:0000313" key="9">
    <source>
        <dbReference type="Proteomes" id="UP000501060"/>
    </source>
</evidence>
<dbReference type="PANTHER" id="PTHR10889">
    <property type="entry name" value="DEOXYRIBOSE-PHOSPHATE ALDOLASE"/>
    <property type="match status" value="1"/>
</dbReference>
<dbReference type="Pfam" id="PF01791">
    <property type="entry name" value="DeoC"/>
    <property type="match status" value="1"/>
</dbReference>
<keyword evidence="2 7" id="KW-0963">Cytoplasm</keyword>
<dbReference type="GO" id="GO:0005737">
    <property type="term" value="C:cytoplasm"/>
    <property type="evidence" value="ECO:0007669"/>
    <property type="project" value="UniProtKB-SubCell"/>
</dbReference>
<dbReference type="AlphaFoldDB" id="A0A858U8D0"/>
<reference evidence="8 9" key="1">
    <citation type="submission" date="2020-04" db="EMBL/GenBank/DDBJ databases">
        <title>Novel Mycoplasma species detected in Phocoena phocoena (harbor porpoise) from the USA.</title>
        <authorList>
            <person name="Volokhov D.V."/>
        </authorList>
    </citation>
    <scope>NUCLEOTIDE SEQUENCE [LARGE SCALE GENOMIC DNA]</scope>
    <source>
        <strain evidence="8 9">Phocoena C-264-GEN</strain>
    </source>
</reference>
<gene>
    <name evidence="7 8" type="primary">deoC</name>
    <name evidence="8" type="ORF">HGG69_01575</name>
</gene>